<dbReference type="Gene3D" id="1.10.510.10">
    <property type="entry name" value="Transferase(Phosphotransferase) domain 1"/>
    <property type="match status" value="1"/>
</dbReference>
<feature type="domain" description="Protein kinase" evidence="6">
    <location>
        <begin position="81"/>
        <end position="354"/>
    </location>
</feature>
<evidence type="ECO:0000256" key="2">
    <source>
        <dbReference type="ARBA" id="ARBA00022741"/>
    </source>
</evidence>
<dbReference type="Pfam" id="PF00069">
    <property type="entry name" value="Pkinase"/>
    <property type="match status" value="1"/>
</dbReference>
<dbReference type="Proteomes" id="UP000298173">
    <property type="component" value="Unassembled WGS sequence"/>
</dbReference>
<dbReference type="EMBL" id="SOEY01000006">
    <property type="protein sequence ID" value="TFB76178.1"/>
    <property type="molecule type" value="Genomic_DNA"/>
</dbReference>
<accession>A0A4R8V2X8</accession>
<dbReference type="PANTHER" id="PTHR45832">
    <property type="entry name" value="SERINE/THREONINE-PROTEIN KINASE SAMKA-RELATED-RELATED"/>
    <property type="match status" value="1"/>
</dbReference>
<evidence type="ECO:0000256" key="5">
    <source>
        <dbReference type="SAM" id="Phobius"/>
    </source>
</evidence>
<dbReference type="AlphaFoldDB" id="A0A4R8V2X8"/>
<dbReference type="PROSITE" id="PS50011">
    <property type="entry name" value="PROTEIN_KINASE_DOM"/>
    <property type="match status" value="1"/>
</dbReference>
<keyword evidence="8" id="KW-1185">Reference proteome</keyword>
<protein>
    <recommendedName>
        <fullName evidence="6">Protein kinase domain-containing protein</fullName>
    </recommendedName>
</protein>
<feature type="region of interest" description="Disordered" evidence="4">
    <location>
        <begin position="403"/>
        <end position="434"/>
    </location>
</feature>
<evidence type="ECO:0000256" key="3">
    <source>
        <dbReference type="ARBA" id="ARBA00022840"/>
    </source>
</evidence>
<feature type="transmembrane region" description="Helical" evidence="5">
    <location>
        <begin position="489"/>
        <end position="509"/>
    </location>
</feature>
<dbReference type="GO" id="GO:0005524">
    <property type="term" value="F:ATP binding"/>
    <property type="evidence" value="ECO:0007669"/>
    <property type="project" value="UniProtKB-KW"/>
</dbReference>
<evidence type="ECO:0000256" key="4">
    <source>
        <dbReference type="SAM" id="MobiDB-lite"/>
    </source>
</evidence>
<organism evidence="7 8">
    <name type="scientific">Cryobacterium glaciale</name>
    <dbReference type="NCBI Taxonomy" id="1259145"/>
    <lineage>
        <taxon>Bacteria</taxon>
        <taxon>Bacillati</taxon>
        <taxon>Actinomycetota</taxon>
        <taxon>Actinomycetes</taxon>
        <taxon>Micrococcales</taxon>
        <taxon>Microbacteriaceae</taxon>
        <taxon>Cryobacterium</taxon>
    </lineage>
</organism>
<feature type="compositionally biased region" description="Low complexity" evidence="4">
    <location>
        <begin position="541"/>
        <end position="558"/>
    </location>
</feature>
<dbReference type="InterPro" id="IPR011009">
    <property type="entry name" value="Kinase-like_dom_sf"/>
</dbReference>
<keyword evidence="5" id="KW-0472">Membrane</keyword>
<gene>
    <name evidence="7" type="ORF">E3O06_01995</name>
</gene>
<evidence type="ECO:0000313" key="7">
    <source>
        <dbReference type="EMBL" id="TFB76178.1"/>
    </source>
</evidence>
<proteinExistence type="inferred from homology"/>
<feature type="region of interest" description="Disordered" evidence="4">
    <location>
        <begin position="541"/>
        <end position="572"/>
    </location>
</feature>
<dbReference type="SMART" id="SM00220">
    <property type="entry name" value="S_TKc"/>
    <property type="match status" value="1"/>
</dbReference>
<dbReference type="PANTHER" id="PTHR45832:SF22">
    <property type="entry name" value="SERINE_THREONINE-PROTEIN KINASE SAMKA-RELATED"/>
    <property type="match status" value="1"/>
</dbReference>
<reference evidence="7 8" key="1">
    <citation type="submission" date="2019-03" db="EMBL/GenBank/DDBJ databases">
        <title>Genomics of glacier-inhabiting Cryobacterium strains.</title>
        <authorList>
            <person name="Liu Q."/>
            <person name="Xin Y.-H."/>
        </authorList>
    </citation>
    <scope>NUCLEOTIDE SEQUENCE [LARGE SCALE GENOMIC DNA]</scope>
    <source>
        <strain evidence="7 8">HLT2-23</strain>
    </source>
</reference>
<keyword evidence="5" id="KW-1133">Transmembrane helix</keyword>
<evidence type="ECO:0000259" key="6">
    <source>
        <dbReference type="PROSITE" id="PS50011"/>
    </source>
</evidence>
<evidence type="ECO:0000313" key="8">
    <source>
        <dbReference type="Proteomes" id="UP000298173"/>
    </source>
</evidence>
<name>A0A4R8V2X8_9MICO</name>
<sequence length="685" mass="71360">MPRLLHRGARRLFCTNAGCTSQLGRALPDHGRVKRRAEQPVASVDDTAWLRPRRGQYTPPPADSERTTPATIQTEAVVAGHRVIRLLGSGDRATVYLGHSASGNAVALKIFRADTAAASIELDIAVLTSPAAPGLVHLLDVAQLGDGRICLVLERLAGGSLARYLVDTPRLSPGEVVTVLAPVTVALRSMHAAGFAHGGMSQATILLDANGRAVLTGFGAVSQLGDPPGERMRLLRADYERLGLVMESLWDALDAADSYRASGAALLRRFRAAVNPLEIPTRAGRASNGAPLASILETLEHDVFDWADAEPLRGFPLATGANALVLTAPSRDTGSRLVDSVRLRVSGLGNSPLWSGRVDQMVIDEEPEFAADPTDDRGDFDEGIGADTDVDTGFTNGFRIEIENENESESDSGRPRARGGRLAGALRPVPGRRGDTLRTLQPKARLDQALGTTVNSMVGLVVAAVVDSHPLTAAGHALRKRVHGHRRPLLVAALGGAGMLVLVLTLFPVSGRAGDSGPVRTEGAGGSVGADAIPIAPEPADAAADGAGAAGTTAAPGDRPSSVDRSADENQTAIAGDDPVAAVVALLARRASCLAAASLVCLVDVDQTGSSLLALDSYDARDRQQGGSGGDLADYVIFVPSLAERIGDLAVVALTPPPGEEKSQPASVLVVKGEGGWRLREIFDY</sequence>
<keyword evidence="3" id="KW-0067">ATP-binding</keyword>
<dbReference type="SUPFAM" id="SSF56112">
    <property type="entry name" value="Protein kinase-like (PK-like)"/>
    <property type="match status" value="1"/>
</dbReference>
<dbReference type="InterPro" id="IPR000719">
    <property type="entry name" value="Prot_kinase_dom"/>
</dbReference>
<evidence type="ECO:0000256" key="1">
    <source>
        <dbReference type="ARBA" id="ARBA00008874"/>
    </source>
</evidence>
<dbReference type="InterPro" id="IPR051931">
    <property type="entry name" value="PAK3-like"/>
</dbReference>
<keyword evidence="5" id="KW-0812">Transmembrane</keyword>
<comment type="caution">
    <text evidence="7">The sequence shown here is derived from an EMBL/GenBank/DDBJ whole genome shotgun (WGS) entry which is preliminary data.</text>
</comment>
<keyword evidence="2" id="KW-0547">Nucleotide-binding</keyword>
<comment type="similarity">
    <text evidence="1">Belongs to the protein kinase superfamily. STE Ser/Thr protein kinase family. STE20 subfamily.</text>
</comment>
<dbReference type="GO" id="GO:0004672">
    <property type="term" value="F:protein kinase activity"/>
    <property type="evidence" value="ECO:0007669"/>
    <property type="project" value="InterPro"/>
</dbReference>